<organism evidence="3 4">
    <name type="scientific">Centaurea solstitialis</name>
    <name type="common">yellow star-thistle</name>
    <dbReference type="NCBI Taxonomy" id="347529"/>
    <lineage>
        <taxon>Eukaryota</taxon>
        <taxon>Viridiplantae</taxon>
        <taxon>Streptophyta</taxon>
        <taxon>Embryophyta</taxon>
        <taxon>Tracheophyta</taxon>
        <taxon>Spermatophyta</taxon>
        <taxon>Magnoliopsida</taxon>
        <taxon>eudicotyledons</taxon>
        <taxon>Gunneridae</taxon>
        <taxon>Pentapetalae</taxon>
        <taxon>asterids</taxon>
        <taxon>campanulids</taxon>
        <taxon>Asterales</taxon>
        <taxon>Asteraceae</taxon>
        <taxon>Carduoideae</taxon>
        <taxon>Cardueae</taxon>
        <taxon>Centaureinae</taxon>
        <taxon>Centaurea</taxon>
    </lineage>
</organism>
<keyword evidence="4" id="KW-1185">Reference proteome</keyword>
<evidence type="ECO:0000256" key="1">
    <source>
        <dbReference type="SAM" id="MobiDB-lite"/>
    </source>
</evidence>
<protein>
    <submittedName>
        <fullName evidence="3">Uncharacterized protein</fullName>
    </submittedName>
</protein>
<feature type="region of interest" description="Disordered" evidence="1">
    <location>
        <begin position="144"/>
        <end position="167"/>
    </location>
</feature>
<evidence type="ECO:0000313" key="4">
    <source>
        <dbReference type="Proteomes" id="UP001172457"/>
    </source>
</evidence>
<keyword evidence="2" id="KW-0732">Signal</keyword>
<feature type="compositionally biased region" description="Basic residues" evidence="1">
    <location>
        <begin position="74"/>
        <end position="83"/>
    </location>
</feature>
<proteinExistence type="predicted"/>
<feature type="compositionally biased region" description="Low complexity" evidence="1">
    <location>
        <begin position="117"/>
        <end position="127"/>
    </location>
</feature>
<reference evidence="3" key="1">
    <citation type="submission" date="2023-03" db="EMBL/GenBank/DDBJ databases">
        <title>Chromosome-scale reference genome and RAD-based genetic map of yellow starthistle (Centaurea solstitialis) reveal putative structural variation and QTLs associated with invader traits.</title>
        <authorList>
            <person name="Reatini B."/>
            <person name="Cang F.A."/>
            <person name="Jiang Q."/>
            <person name="Mckibben M.T.W."/>
            <person name="Barker M.S."/>
            <person name="Rieseberg L.H."/>
            <person name="Dlugosch K.M."/>
        </authorList>
    </citation>
    <scope>NUCLEOTIDE SEQUENCE</scope>
    <source>
        <strain evidence="3">CAN-66</strain>
        <tissue evidence="3">Leaf</tissue>
    </source>
</reference>
<feature type="signal peptide" evidence="2">
    <location>
        <begin position="1"/>
        <end position="25"/>
    </location>
</feature>
<accession>A0AA38U0P6</accession>
<dbReference type="Proteomes" id="UP001172457">
    <property type="component" value="Chromosome 2"/>
</dbReference>
<evidence type="ECO:0000256" key="2">
    <source>
        <dbReference type="SAM" id="SignalP"/>
    </source>
</evidence>
<comment type="caution">
    <text evidence="3">The sequence shown here is derived from an EMBL/GenBank/DDBJ whole genome shotgun (WGS) entry which is preliminary data.</text>
</comment>
<dbReference type="EMBL" id="JARYMX010000002">
    <property type="protein sequence ID" value="KAJ9563911.1"/>
    <property type="molecule type" value="Genomic_DNA"/>
</dbReference>
<sequence length="231" mass="25687">MKTILFPKQLAPLLAILMIHHLLQANSASIEPDPGAEISGRNRKLRTLPSAPPSPEVDRNSHYFVDPPPPEKRRTARNLRAARKGSPPAPMVSRPRNFRIFPTPTVQRRPPPPPPAVVAGPPTNCNLVPPPPGRNRKLRTLPRAPPSPEVAQSSPYFGFDPPPPEKRHTARNLRAGPFERNPYQNSPIAMKKTLFAKRIAPLLAILIIYHLFQANSALIERDQGEITNSYI</sequence>
<gene>
    <name evidence="3" type="ORF">OSB04_009071</name>
</gene>
<dbReference type="AlphaFoldDB" id="A0AA38U0P6"/>
<feature type="chain" id="PRO_5041379360" evidence="2">
    <location>
        <begin position="26"/>
        <end position="231"/>
    </location>
</feature>
<evidence type="ECO:0000313" key="3">
    <source>
        <dbReference type="EMBL" id="KAJ9563911.1"/>
    </source>
</evidence>
<name>A0AA38U0P6_9ASTR</name>
<feature type="region of interest" description="Disordered" evidence="1">
    <location>
        <begin position="30"/>
        <end position="131"/>
    </location>
</feature>